<dbReference type="AlphaFoldDB" id="X1J4T5"/>
<reference evidence="2" key="1">
    <citation type="journal article" date="2014" name="Front. Microbiol.">
        <title>High frequency of phylogenetically diverse reductive dehalogenase-homologous genes in deep subseafloor sedimentary metagenomes.</title>
        <authorList>
            <person name="Kawai M."/>
            <person name="Futagami T."/>
            <person name="Toyoda A."/>
            <person name="Takaki Y."/>
            <person name="Nishi S."/>
            <person name="Hori S."/>
            <person name="Arai W."/>
            <person name="Tsubouchi T."/>
            <person name="Morono Y."/>
            <person name="Uchiyama I."/>
            <person name="Ito T."/>
            <person name="Fujiyama A."/>
            <person name="Inagaki F."/>
            <person name="Takami H."/>
        </authorList>
    </citation>
    <scope>NUCLEOTIDE SEQUENCE</scope>
    <source>
        <strain evidence="2">Expedition CK06-06</strain>
    </source>
</reference>
<evidence type="ECO:0000256" key="1">
    <source>
        <dbReference type="SAM" id="Phobius"/>
    </source>
</evidence>
<gene>
    <name evidence="2" type="ORF">S03H2_52285</name>
</gene>
<organism evidence="2">
    <name type="scientific">marine sediment metagenome</name>
    <dbReference type="NCBI Taxonomy" id="412755"/>
    <lineage>
        <taxon>unclassified sequences</taxon>
        <taxon>metagenomes</taxon>
        <taxon>ecological metagenomes</taxon>
    </lineage>
</organism>
<proteinExistence type="predicted"/>
<protein>
    <submittedName>
        <fullName evidence="2">Uncharacterized protein</fullName>
    </submittedName>
</protein>
<name>X1J4T5_9ZZZZ</name>
<feature type="transmembrane region" description="Helical" evidence="1">
    <location>
        <begin position="105"/>
        <end position="125"/>
    </location>
</feature>
<accession>X1J4T5</accession>
<keyword evidence="1" id="KW-0812">Transmembrane</keyword>
<keyword evidence="1" id="KW-1133">Transmembrane helix</keyword>
<dbReference type="EMBL" id="BARU01033212">
    <property type="protein sequence ID" value="GAH64798.1"/>
    <property type="molecule type" value="Genomic_DNA"/>
</dbReference>
<feature type="non-terminal residue" evidence="2">
    <location>
        <position position="1"/>
    </location>
</feature>
<keyword evidence="1" id="KW-0472">Membrane</keyword>
<sequence>VKAAVSVDMRGGPISELPIFDDYNNYEDIDLWICPHWGFVDIIRICTGEYGLTAVSFAQSTAYAFFSPYMQAYPGKVYMTNGYLGGAQYEKLNNMKGLGHQVQDSYTIVSVLVVAFIIAGNITMLTKKEEEEN</sequence>
<comment type="caution">
    <text evidence="2">The sequence shown here is derived from an EMBL/GenBank/DDBJ whole genome shotgun (WGS) entry which is preliminary data.</text>
</comment>
<evidence type="ECO:0000313" key="2">
    <source>
        <dbReference type="EMBL" id="GAH64798.1"/>
    </source>
</evidence>